<feature type="domain" description="Histidine kinase" evidence="15">
    <location>
        <begin position="399"/>
        <end position="606"/>
    </location>
</feature>
<keyword evidence="4" id="KW-0145">Chemotaxis</keyword>
<evidence type="ECO:0000256" key="7">
    <source>
        <dbReference type="ARBA" id="ARBA00022741"/>
    </source>
</evidence>
<evidence type="ECO:0000259" key="15">
    <source>
        <dbReference type="PROSITE" id="PS50109"/>
    </source>
</evidence>
<dbReference type="SUPFAM" id="SSF47226">
    <property type="entry name" value="Histidine-containing phosphotransfer domain, HPT domain"/>
    <property type="match status" value="1"/>
</dbReference>
<dbReference type="InterPro" id="IPR008207">
    <property type="entry name" value="Sig_transdc_His_kin_Hpt_dom"/>
</dbReference>
<dbReference type="GO" id="GO:0006935">
    <property type="term" value="P:chemotaxis"/>
    <property type="evidence" value="ECO:0007669"/>
    <property type="project" value="UniProtKB-KW"/>
</dbReference>
<dbReference type="Pfam" id="PF01584">
    <property type="entry name" value="CheW"/>
    <property type="match status" value="1"/>
</dbReference>
<comment type="function">
    <text evidence="11">Involved in the transmission of sensory signals from the chemoreceptors to the flagellar motors. CheA is autophosphorylated; it can transfer its phosphate group to either CheB or CheY.</text>
</comment>
<dbReference type="EMBL" id="LJZQ01000014">
    <property type="protein sequence ID" value="KPQ28482.1"/>
    <property type="molecule type" value="Genomic_DNA"/>
</dbReference>
<evidence type="ECO:0000256" key="1">
    <source>
        <dbReference type="ARBA" id="ARBA00000085"/>
    </source>
</evidence>
<evidence type="ECO:0000256" key="5">
    <source>
        <dbReference type="ARBA" id="ARBA00022553"/>
    </source>
</evidence>
<proteinExistence type="predicted"/>
<dbReference type="Gene3D" id="2.30.30.40">
    <property type="entry name" value="SH3 Domains"/>
    <property type="match status" value="1"/>
</dbReference>
<dbReference type="Pfam" id="PF02895">
    <property type="entry name" value="H-kinase_dim"/>
    <property type="match status" value="1"/>
</dbReference>
<feature type="modified residue" description="Phosphohistidine" evidence="12">
    <location>
        <position position="48"/>
    </location>
</feature>
<dbReference type="InterPro" id="IPR036890">
    <property type="entry name" value="HATPase_C_sf"/>
</dbReference>
<accession>A0A0N8KKL6</accession>
<evidence type="ECO:0000256" key="6">
    <source>
        <dbReference type="ARBA" id="ARBA00022679"/>
    </source>
</evidence>
<evidence type="ECO:0000259" key="16">
    <source>
        <dbReference type="PROSITE" id="PS50851"/>
    </source>
</evidence>
<dbReference type="SUPFAM" id="SSF55874">
    <property type="entry name" value="ATPase domain of HSP90 chaperone/DNA topoisomerase II/histidine kinase"/>
    <property type="match status" value="1"/>
</dbReference>
<name>A0A0N8KKL6_9GAMM</name>
<evidence type="ECO:0000256" key="4">
    <source>
        <dbReference type="ARBA" id="ARBA00022500"/>
    </source>
</evidence>
<dbReference type="CDD" id="cd16916">
    <property type="entry name" value="HATPase_CheA-like"/>
    <property type="match status" value="1"/>
</dbReference>
<dbReference type="PATRIC" id="fig|1305731.5.peg.471"/>
<dbReference type="GO" id="GO:0005737">
    <property type="term" value="C:cytoplasm"/>
    <property type="evidence" value="ECO:0007669"/>
    <property type="project" value="InterPro"/>
</dbReference>
<dbReference type="InterPro" id="IPR036097">
    <property type="entry name" value="HisK_dim/P_sf"/>
</dbReference>
<dbReference type="InterPro" id="IPR004105">
    <property type="entry name" value="CheA-like_dim"/>
</dbReference>
<dbReference type="InterPro" id="IPR036641">
    <property type="entry name" value="HPT_dom_sf"/>
</dbReference>
<dbReference type="InterPro" id="IPR051315">
    <property type="entry name" value="Bact_Chemotaxis_CheA"/>
</dbReference>
<evidence type="ECO:0000256" key="13">
    <source>
        <dbReference type="SAM" id="Coils"/>
    </source>
</evidence>
<dbReference type="PROSITE" id="PS50109">
    <property type="entry name" value="HIS_KIN"/>
    <property type="match status" value="1"/>
</dbReference>
<evidence type="ECO:0000259" key="17">
    <source>
        <dbReference type="PROSITE" id="PS50894"/>
    </source>
</evidence>
<comment type="catalytic activity">
    <reaction evidence="1">
        <text>ATP + protein L-histidine = ADP + protein N-phospho-L-histidine.</text>
        <dbReference type="EC" id="2.7.13.3"/>
    </reaction>
</comment>
<dbReference type="SUPFAM" id="SSF50341">
    <property type="entry name" value="CheW-like"/>
    <property type="match status" value="1"/>
</dbReference>
<dbReference type="OrthoDB" id="9803176at2"/>
<evidence type="ECO:0000256" key="2">
    <source>
        <dbReference type="ARBA" id="ARBA00012438"/>
    </source>
</evidence>
<evidence type="ECO:0000256" key="8">
    <source>
        <dbReference type="ARBA" id="ARBA00022777"/>
    </source>
</evidence>
<dbReference type="InterPro" id="IPR037006">
    <property type="entry name" value="CheA-like_homodim_sf"/>
</dbReference>
<dbReference type="AlphaFoldDB" id="A0A0N8KKL6"/>
<keyword evidence="7" id="KW-0547">Nucleotide-binding</keyword>
<gene>
    <name evidence="18" type="primary">cheA-2</name>
    <name evidence="18" type="ORF">HLUCCX14_10100</name>
</gene>
<comment type="caution">
    <text evidence="18">The sequence shown here is derived from an EMBL/GenBank/DDBJ whole genome shotgun (WGS) entry which is preliminary data.</text>
</comment>
<dbReference type="SMART" id="SM00260">
    <property type="entry name" value="CheW"/>
    <property type="match status" value="1"/>
</dbReference>
<dbReference type="InterPro" id="IPR002545">
    <property type="entry name" value="CheW-lke_dom"/>
</dbReference>
<dbReference type="CDD" id="cd00088">
    <property type="entry name" value="HPT"/>
    <property type="match status" value="1"/>
</dbReference>
<keyword evidence="5 12" id="KW-0597">Phosphoprotein</keyword>
<feature type="domain" description="CheW-like" evidence="16">
    <location>
        <begin position="608"/>
        <end position="740"/>
    </location>
</feature>
<dbReference type="GO" id="GO:0000155">
    <property type="term" value="F:phosphorelay sensor kinase activity"/>
    <property type="evidence" value="ECO:0007669"/>
    <property type="project" value="InterPro"/>
</dbReference>
<dbReference type="InterPro" id="IPR036061">
    <property type="entry name" value="CheW-like_dom_sf"/>
</dbReference>
<evidence type="ECO:0000256" key="11">
    <source>
        <dbReference type="ARBA" id="ARBA00035100"/>
    </source>
</evidence>
<evidence type="ECO:0000256" key="12">
    <source>
        <dbReference type="PROSITE-ProRule" id="PRU00110"/>
    </source>
</evidence>
<dbReference type="Gene3D" id="3.30.565.10">
    <property type="entry name" value="Histidine kinase-like ATPase, C-terminal domain"/>
    <property type="match status" value="1"/>
</dbReference>
<feature type="compositionally biased region" description="Low complexity" evidence="14">
    <location>
        <begin position="149"/>
        <end position="159"/>
    </location>
</feature>
<dbReference type="Pfam" id="PF02518">
    <property type="entry name" value="HATPase_c"/>
    <property type="match status" value="1"/>
</dbReference>
<dbReference type="PROSITE" id="PS50894">
    <property type="entry name" value="HPT"/>
    <property type="match status" value="1"/>
</dbReference>
<evidence type="ECO:0000313" key="19">
    <source>
        <dbReference type="Proteomes" id="UP000050416"/>
    </source>
</evidence>
<dbReference type="InterPro" id="IPR003594">
    <property type="entry name" value="HATPase_dom"/>
</dbReference>
<keyword evidence="8 18" id="KW-0418">Kinase</keyword>
<sequence>MDMQDALQTYVDESRELLEEMENALLALESSADTNTAENLNSVFRAAHTIKGSAGLFGLEDVVRFTHELETGLDDLREGTVTLTGDIISVLLHCNDHLRTLIDEVADGMQHASAAAEQRSEVLLEKLRQVHPGFQDLVGAGEHTPEPCSSAGTGSSASTDNPLDAYLRSHFDSDTEAQLPPVTSVGQRVTRDNWHISLRFGEDTFRDGMDPLSFVRYLSGLGQIVGVCLVEKRLPTPDNFDPESCYFGFELCFRTDASRDQIESVFEFVREGSDIHILAPDQPLESFHELLETLQEPDDYLLDLWVRCQSLSVEQAGSLQKGAILEVGTTPPATDREASEEAPGAMADSTKGEAVVKAEGKSIRVDAARLDELVNLIGELVTSGAGVSLLARESGDNAIAESMGNLTELIEEVRDAALQLRMVQIGNTFNRYRRVVRDLSGELGKNIQLEISGAETELDKTVVEKIGDPLMHLIRNAIDHGIESSAERVAKGKREGGVLKLNAFHDSGSIVIEVSDDGRGLNSEKIRKKSLEKQLISEDQVLSDEELFQLIFEPGFSTADAVTDLSGRGVGMDVVRRNVVDIGGRINISSVLDQGTTIRITLPLTLAIIDGFLVSVGNDFFVMPLESVLECVELNLNKSENGRDQNYMNLRGEVLPFLRLREVFQVPGQPESRENIVVVRSGAKKAGLVVDQLHGEFQTVIKPLGPIFMNLEGLSGSTIMGNGNVALIIDLANLIRRFANKEPAEAS</sequence>
<evidence type="ECO:0000256" key="14">
    <source>
        <dbReference type="SAM" id="MobiDB-lite"/>
    </source>
</evidence>
<evidence type="ECO:0000256" key="3">
    <source>
        <dbReference type="ARBA" id="ARBA00021495"/>
    </source>
</evidence>
<dbReference type="Pfam" id="PF01627">
    <property type="entry name" value="Hpt"/>
    <property type="match status" value="1"/>
</dbReference>
<keyword evidence="6 18" id="KW-0808">Transferase</keyword>
<dbReference type="PRINTS" id="PR00344">
    <property type="entry name" value="BCTRLSENSOR"/>
</dbReference>
<organism evidence="18 19">
    <name type="scientific">Marinobacter excellens HL-55</name>
    <dbReference type="NCBI Taxonomy" id="1305731"/>
    <lineage>
        <taxon>Bacteria</taxon>
        <taxon>Pseudomonadati</taxon>
        <taxon>Pseudomonadota</taxon>
        <taxon>Gammaproteobacteria</taxon>
        <taxon>Pseudomonadales</taxon>
        <taxon>Marinobacteraceae</taxon>
        <taxon>Marinobacter</taxon>
    </lineage>
</organism>
<dbReference type="Gene3D" id="1.10.287.560">
    <property type="entry name" value="Histidine kinase CheA-like, homodimeric domain"/>
    <property type="match status" value="1"/>
</dbReference>
<dbReference type="CDD" id="cd00731">
    <property type="entry name" value="CheA_reg"/>
    <property type="match status" value="1"/>
</dbReference>
<dbReference type="STRING" id="1305731.GCA_000934705_00620"/>
<dbReference type="GO" id="GO:0005524">
    <property type="term" value="F:ATP binding"/>
    <property type="evidence" value="ECO:0007669"/>
    <property type="project" value="UniProtKB-KW"/>
</dbReference>
<feature type="region of interest" description="Disordered" evidence="14">
    <location>
        <begin position="329"/>
        <end position="353"/>
    </location>
</feature>
<feature type="region of interest" description="Disordered" evidence="14">
    <location>
        <begin position="136"/>
        <end position="159"/>
    </location>
</feature>
<dbReference type="PANTHER" id="PTHR43395:SF10">
    <property type="entry name" value="CHEMOTAXIS PROTEIN CHEA"/>
    <property type="match status" value="1"/>
</dbReference>
<dbReference type="SMART" id="SM00073">
    <property type="entry name" value="HPT"/>
    <property type="match status" value="1"/>
</dbReference>
<dbReference type="SMART" id="SM00387">
    <property type="entry name" value="HATPase_c"/>
    <property type="match status" value="1"/>
</dbReference>
<dbReference type="FunFam" id="3.30.565.10:FF:000016">
    <property type="entry name" value="Chemotaxis protein CheA, putative"/>
    <property type="match status" value="1"/>
</dbReference>
<evidence type="ECO:0000256" key="9">
    <source>
        <dbReference type="ARBA" id="ARBA00022840"/>
    </source>
</evidence>
<dbReference type="Proteomes" id="UP000050416">
    <property type="component" value="Unassembled WGS sequence"/>
</dbReference>
<keyword evidence="9" id="KW-0067">ATP-binding</keyword>
<evidence type="ECO:0000256" key="10">
    <source>
        <dbReference type="ARBA" id="ARBA00023012"/>
    </source>
</evidence>
<evidence type="ECO:0000313" key="18">
    <source>
        <dbReference type="EMBL" id="KPQ28482.1"/>
    </source>
</evidence>
<dbReference type="SMART" id="SM01231">
    <property type="entry name" value="H-kinase_dim"/>
    <property type="match status" value="1"/>
</dbReference>
<feature type="coiled-coil region" evidence="13">
    <location>
        <begin position="7"/>
        <end position="38"/>
    </location>
</feature>
<feature type="domain" description="HPt" evidence="17">
    <location>
        <begin position="1"/>
        <end position="105"/>
    </location>
</feature>
<dbReference type="EC" id="2.7.13.3" evidence="2"/>
<dbReference type="PROSITE" id="PS50851">
    <property type="entry name" value="CHEW"/>
    <property type="match status" value="1"/>
</dbReference>
<dbReference type="Gene3D" id="1.20.120.160">
    <property type="entry name" value="HPT domain"/>
    <property type="match status" value="1"/>
</dbReference>
<keyword evidence="10" id="KW-0902">Two-component regulatory system</keyword>
<dbReference type="InterPro" id="IPR004358">
    <property type="entry name" value="Sig_transdc_His_kin-like_C"/>
</dbReference>
<dbReference type="SUPFAM" id="SSF47384">
    <property type="entry name" value="Homodimeric domain of signal transducing histidine kinase"/>
    <property type="match status" value="1"/>
</dbReference>
<reference evidence="18 19" key="1">
    <citation type="submission" date="2015-09" db="EMBL/GenBank/DDBJ databases">
        <title>Identification and resolution of microdiversity through metagenomic sequencing of parallel consortia.</title>
        <authorList>
            <person name="Nelson W.C."/>
            <person name="Romine M.F."/>
            <person name="Lindemann S.R."/>
        </authorList>
    </citation>
    <scope>NUCLEOTIDE SEQUENCE [LARGE SCALE GENOMIC DNA]</scope>
    <source>
        <strain evidence="18">HL-55</strain>
    </source>
</reference>
<keyword evidence="13" id="KW-0175">Coiled coil</keyword>
<protein>
    <recommendedName>
        <fullName evidence="3">Chemotaxis protein CheA</fullName>
        <ecNumber evidence="2">2.7.13.3</ecNumber>
    </recommendedName>
</protein>
<dbReference type="InterPro" id="IPR005467">
    <property type="entry name" value="His_kinase_dom"/>
</dbReference>
<dbReference type="PANTHER" id="PTHR43395">
    <property type="entry name" value="SENSOR HISTIDINE KINASE CHEA"/>
    <property type="match status" value="1"/>
</dbReference>